<organism evidence="2 3">
    <name type="scientific">Intrasporangium oryzae NRRL B-24470</name>
    <dbReference type="NCBI Taxonomy" id="1386089"/>
    <lineage>
        <taxon>Bacteria</taxon>
        <taxon>Bacillati</taxon>
        <taxon>Actinomycetota</taxon>
        <taxon>Actinomycetes</taxon>
        <taxon>Micrococcales</taxon>
        <taxon>Intrasporangiaceae</taxon>
        <taxon>Intrasporangium</taxon>
    </lineage>
</organism>
<keyword evidence="1" id="KW-0812">Transmembrane</keyword>
<keyword evidence="3" id="KW-1185">Reference proteome</keyword>
<sequence length="337" mass="36008">MSTYTMTPEVVRVTIVVGVILSIVFYERVQLTTGGAIVPAYLAIAVVRPIAVLVTVGAGYLTHVLVTRVITKRRILYGRRKFEVEVLVGLAIITSCTLSAHFLGRLDPALLAFAGIGFLIPGIIAHDMGRQTPKRTIAAIAITTSILAVFAYVVSSLVSIVPGASTASAALLSSRLGYPRELLLVAVGVSVLVGMFVYDRIGLRSGGFITGAYLALVSPRWADLVFTLVIAVATWFVVVKVLMPRLLLFGRRKVSTMMLVGAVIGWSGELVLAIVTHREYTPWLGLTVATLMVPALIANDAQRQGWQRTIWGTTLVGVGVFAATNLIAVPLELGGLL</sequence>
<dbReference type="PATRIC" id="fig|1386089.3.peg.320"/>
<feature type="transmembrane region" description="Helical" evidence="1">
    <location>
        <begin position="280"/>
        <end position="298"/>
    </location>
</feature>
<evidence type="ECO:0000313" key="2">
    <source>
        <dbReference type="EMBL" id="EWT03525.1"/>
    </source>
</evidence>
<dbReference type="PRINTS" id="PR01759">
    <property type="entry name" value="CAPSULEPROTC"/>
</dbReference>
<keyword evidence="1" id="KW-1133">Transmembrane helix</keyword>
<dbReference type="RefSeq" id="WP_034800713.1">
    <property type="nucleotide sequence ID" value="NZ_AWSA01000002.1"/>
</dbReference>
<dbReference type="eggNOG" id="ENOG50333YX">
    <property type="taxonomic scope" value="Bacteria"/>
</dbReference>
<feature type="transmembrane region" description="Helical" evidence="1">
    <location>
        <begin position="38"/>
        <end position="61"/>
    </location>
</feature>
<dbReference type="EMBL" id="AWSA01000002">
    <property type="protein sequence ID" value="EWT03525.1"/>
    <property type="molecule type" value="Genomic_DNA"/>
</dbReference>
<reference evidence="2 3" key="1">
    <citation type="submission" date="2013-08" db="EMBL/GenBank/DDBJ databases">
        <title>Intrasporangium oryzae NRRL B-24470.</title>
        <authorList>
            <person name="Liu H."/>
            <person name="Wang G."/>
        </authorList>
    </citation>
    <scope>NUCLEOTIDE SEQUENCE [LARGE SCALE GENOMIC DNA]</scope>
    <source>
        <strain evidence="2 3">NRRL B-24470</strain>
    </source>
</reference>
<gene>
    <name evidence="2" type="ORF">N865_17470</name>
</gene>
<name>W9GBW0_9MICO</name>
<dbReference type="Proteomes" id="UP000019489">
    <property type="component" value="Unassembled WGS sequence"/>
</dbReference>
<dbReference type="InterPro" id="IPR008338">
    <property type="entry name" value="Capsule_biosynth_CapC"/>
</dbReference>
<dbReference type="GO" id="GO:0016020">
    <property type="term" value="C:membrane"/>
    <property type="evidence" value="ECO:0007669"/>
    <property type="project" value="InterPro"/>
</dbReference>
<feature type="transmembrane region" description="Helical" evidence="1">
    <location>
        <begin position="82"/>
        <end position="103"/>
    </location>
</feature>
<dbReference type="GO" id="GO:0045227">
    <property type="term" value="P:capsule polysaccharide biosynthetic process"/>
    <property type="evidence" value="ECO:0007669"/>
    <property type="project" value="InterPro"/>
</dbReference>
<protein>
    <submittedName>
        <fullName evidence="2">Uncharacterized protein</fullName>
    </submittedName>
</protein>
<dbReference type="Pfam" id="PF14102">
    <property type="entry name" value="Caps_synth_CapC"/>
    <property type="match status" value="2"/>
</dbReference>
<proteinExistence type="predicted"/>
<feature type="transmembrane region" description="Helical" evidence="1">
    <location>
        <begin position="310"/>
        <end position="331"/>
    </location>
</feature>
<dbReference type="AlphaFoldDB" id="W9GBW0"/>
<feature type="transmembrane region" description="Helical" evidence="1">
    <location>
        <begin position="183"/>
        <end position="201"/>
    </location>
</feature>
<dbReference type="STRING" id="1386089.N865_17470"/>
<dbReference type="OrthoDB" id="48792at2"/>
<feature type="transmembrane region" description="Helical" evidence="1">
    <location>
        <begin position="254"/>
        <end position="274"/>
    </location>
</feature>
<comment type="caution">
    <text evidence="2">The sequence shown here is derived from an EMBL/GenBank/DDBJ whole genome shotgun (WGS) entry which is preliminary data.</text>
</comment>
<evidence type="ECO:0000313" key="3">
    <source>
        <dbReference type="Proteomes" id="UP000019489"/>
    </source>
</evidence>
<feature type="transmembrane region" description="Helical" evidence="1">
    <location>
        <begin position="9"/>
        <end position="26"/>
    </location>
</feature>
<keyword evidence="1" id="KW-0472">Membrane</keyword>
<feature type="transmembrane region" description="Helical" evidence="1">
    <location>
        <begin position="137"/>
        <end position="154"/>
    </location>
</feature>
<feature type="transmembrane region" description="Helical" evidence="1">
    <location>
        <begin position="109"/>
        <end position="125"/>
    </location>
</feature>
<evidence type="ECO:0000256" key="1">
    <source>
        <dbReference type="SAM" id="Phobius"/>
    </source>
</evidence>
<feature type="transmembrane region" description="Helical" evidence="1">
    <location>
        <begin position="221"/>
        <end position="242"/>
    </location>
</feature>
<accession>W9GBW0</accession>